<protein>
    <recommendedName>
        <fullName evidence="4">HIT domain-containing protein</fullName>
    </recommendedName>
</protein>
<comment type="caution">
    <text evidence="5">The sequence shown here is derived from an EMBL/GenBank/DDBJ whole genome shotgun (WGS) entry which is preliminary data.</text>
</comment>
<dbReference type="GO" id="GO:0003824">
    <property type="term" value="F:catalytic activity"/>
    <property type="evidence" value="ECO:0007669"/>
    <property type="project" value="InterPro"/>
</dbReference>
<dbReference type="InterPro" id="IPR001310">
    <property type="entry name" value="Histidine_triad_HIT"/>
</dbReference>
<evidence type="ECO:0000256" key="1">
    <source>
        <dbReference type="PIRSR" id="PIRSR601310-1"/>
    </source>
</evidence>
<evidence type="ECO:0000256" key="3">
    <source>
        <dbReference type="PROSITE-ProRule" id="PRU00464"/>
    </source>
</evidence>
<feature type="short sequence motif" description="Histidine triad motif" evidence="2 3">
    <location>
        <begin position="101"/>
        <end position="105"/>
    </location>
</feature>
<dbReference type="Gene3D" id="3.30.428.10">
    <property type="entry name" value="HIT-like"/>
    <property type="match status" value="1"/>
</dbReference>
<dbReference type="CDD" id="cd01277">
    <property type="entry name" value="HINT_subgroup"/>
    <property type="match status" value="1"/>
</dbReference>
<dbReference type="VEuPathDB" id="MicrosporidiaDB:DI09_111p60"/>
<sequence>MSSLCATCLFCRIIRKEIPSAIVYESQKTLAFMDLFPLSMGHILVIPKYHAAKVHEVPDAYLDEILPVAKKIAQASISVTGVTEYNILQNNGREAHQEIEHVHFHIIPKPNKDEGLGIHWPAKKGDAESLQELARAISKQY</sequence>
<dbReference type="PANTHER" id="PTHR46648:SF1">
    <property type="entry name" value="ADENOSINE 5'-MONOPHOSPHORAMIDASE HNT1"/>
    <property type="match status" value="1"/>
</dbReference>
<name>A0A098VZA3_9MICR</name>
<dbReference type="GeneID" id="25258035"/>
<evidence type="ECO:0000313" key="6">
    <source>
        <dbReference type="Proteomes" id="UP000029725"/>
    </source>
</evidence>
<dbReference type="Proteomes" id="UP000029725">
    <property type="component" value="Unassembled WGS sequence"/>
</dbReference>
<organism evidence="5 6">
    <name type="scientific">Mitosporidium daphniae</name>
    <dbReference type="NCBI Taxonomy" id="1485682"/>
    <lineage>
        <taxon>Eukaryota</taxon>
        <taxon>Fungi</taxon>
        <taxon>Fungi incertae sedis</taxon>
        <taxon>Microsporidia</taxon>
        <taxon>Mitosporidium</taxon>
    </lineage>
</organism>
<feature type="active site" description="Tele-AMP-histidine intermediate" evidence="1">
    <location>
        <position position="103"/>
    </location>
</feature>
<dbReference type="InterPro" id="IPR019808">
    <property type="entry name" value="Histidine_triad_CS"/>
</dbReference>
<dbReference type="InterPro" id="IPR011146">
    <property type="entry name" value="HIT-like"/>
</dbReference>
<gene>
    <name evidence="5" type="ORF">DI09_111p60</name>
</gene>
<dbReference type="SUPFAM" id="SSF54197">
    <property type="entry name" value="HIT-like"/>
    <property type="match status" value="1"/>
</dbReference>
<dbReference type="EMBL" id="JMKJ01000013">
    <property type="protein sequence ID" value="KGG53081.1"/>
    <property type="molecule type" value="Genomic_DNA"/>
</dbReference>
<dbReference type="Pfam" id="PF01230">
    <property type="entry name" value="HIT"/>
    <property type="match status" value="1"/>
</dbReference>
<dbReference type="PANTHER" id="PTHR46648">
    <property type="entry name" value="HIT FAMILY PROTEIN 1"/>
    <property type="match status" value="1"/>
</dbReference>
<proteinExistence type="predicted"/>
<dbReference type="AlphaFoldDB" id="A0A098VZA3"/>
<reference evidence="5 6" key="1">
    <citation type="submission" date="2014-04" db="EMBL/GenBank/DDBJ databases">
        <title>A new species of microsporidia sheds light on the evolution of extreme parasitism.</title>
        <authorList>
            <person name="Haag K.L."/>
            <person name="James T.Y."/>
            <person name="Larsson R."/>
            <person name="Schaer T.M."/>
            <person name="Refardt D."/>
            <person name="Pombert J.-F."/>
            <person name="Ebert D."/>
        </authorList>
    </citation>
    <scope>NUCLEOTIDE SEQUENCE [LARGE SCALE GENOMIC DNA]</scope>
    <source>
        <strain evidence="5 6">UGP3</strain>
        <tissue evidence="5">Spores</tissue>
    </source>
</reference>
<dbReference type="OrthoDB" id="672793at2759"/>
<dbReference type="InterPro" id="IPR039384">
    <property type="entry name" value="HINT"/>
</dbReference>
<dbReference type="GO" id="GO:0009117">
    <property type="term" value="P:nucleotide metabolic process"/>
    <property type="evidence" value="ECO:0007669"/>
    <property type="project" value="TreeGrafter"/>
</dbReference>
<keyword evidence="6" id="KW-1185">Reference proteome</keyword>
<dbReference type="PROSITE" id="PS00892">
    <property type="entry name" value="HIT_1"/>
    <property type="match status" value="1"/>
</dbReference>
<dbReference type="PROSITE" id="PS51084">
    <property type="entry name" value="HIT_2"/>
    <property type="match status" value="1"/>
</dbReference>
<dbReference type="HOGENOM" id="CLU_056776_3_0_1"/>
<dbReference type="PRINTS" id="PR00332">
    <property type="entry name" value="HISTRIAD"/>
</dbReference>
<dbReference type="RefSeq" id="XP_013239523.1">
    <property type="nucleotide sequence ID" value="XM_013384069.1"/>
</dbReference>
<evidence type="ECO:0000313" key="5">
    <source>
        <dbReference type="EMBL" id="KGG53081.1"/>
    </source>
</evidence>
<feature type="domain" description="HIT" evidence="4">
    <location>
        <begin position="9"/>
        <end position="116"/>
    </location>
</feature>
<evidence type="ECO:0000256" key="2">
    <source>
        <dbReference type="PIRSR" id="PIRSR601310-3"/>
    </source>
</evidence>
<accession>A0A098VZA3</accession>
<dbReference type="InterPro" id="IPR036265">
    <property type="entry name" value="HIT-like_sf"/>
</dbReference>
<evidence type="ECO:0000259" key="4">
    <source>
        <dbReference type="PROSITE" id="PS51084"/>
    </source>
</evidence>